<dbReference type="OrthoDB" id="9801077at2"/>
<dbReference type="GO" id="GO:0004553">
    <property type="term" value="F:hydrolase activity, hydrolyzing O-glycosyl compounds"/>
    <property type="evidence" value="ECO:0007669"/>
    <property type="project" value="InterPro"/>
</dbReference>
<evidence type="ECO:0000313" key="2">
    <source>
        <dbReference type="Proteomes" id="UP000032417"/>
    </source>
</evidence>
<protein>
    <submittedName>
        <fullName evidence="1">Glycoside hydrolase family 2 immunoglobulin domain protein beta-sandwich</fullName>
    </submittedName>
</protein>
<keyword evidence="1" id="KW-0378">Hydrolase</keyword>
<dbReference type="PANTHER" id="PTHR43536">
    <property type="entry name" value="MANNOSYLGLYCOPROTEIN ENDO-BETA-MANNOSIDASE"/>
    <property type="match status" value="1"/>
</dbReference>
<dbReference type="HOGENOM" id="CLU_1720678_0_0_10"/>
<proteinExistence type="predicted"/>
<keyword evidence="2" id="KW-1185">Reference proteome</keyword>
<evidence type="ECO:0000313" key="1">
    <source>
        <dbReference type="EMBL" id="CEA15240.1"/>
    </source>
</evidence>
<dbReference type="Gene3D" id="2.60.40.10">
    <property type="entry name" value="Immunoglobulins"/>
    <property type="match status" value="1"/>
</dbReference>
<dbReference type="STRING" id="1562970.ING2E5B_0473"/>
<dbReference type="Proteomes" id="UP000032417">
    <property type="component" value="Chromosome 1"/>
</dbReference>
<dbReference type="PANTHER" id="PTHR43536:SF1">
    <property type="entry name" value="MANNOSYLGLYCOPROTEIN ENDO-BETA-MANNOSIDASE"/>
    <property type="match status" value="1"/>
</dbReference>
<sequence length="152" mass="17790">MIPEDHLWPIDSVWLYYSGRGEFKNLDRFMGAFTARYGESDDLETFLLKNQISSYEAIRPMFEAFAVNKFHSTGVVQWMYNSAWPTLYWQLFDYYLMPNGAFFGARKSSSPVLPIYNYGNNSIYVNNDRLKELNGLSLEVKVYDINSKMDPK</sequence>
<dbReference type="KEGG" id="pbt:ING2E5B_0473"/>
<reference evidence="1 2" key="1">
    <citation type="submission" date="2014-08" db="EMBL/GenBank/DDBJ databases">
        <authorList>
            <person name="Wibberg D."/>
        </authorList>
    </citation>
    <scope>NUCLEOTIDE SEQUENCE [LARGE SCALE GENOMIC DNA]</scope>
    <source>
        <strain evidence="2">ING2-E5B</strain>
    </source>
</reference>
<dbReference type="InterPro" id="IPR013783">
    <property type="entry name" value="Ig-like_fold"/>
</dbReference>
<organism evidence="1 2">
    <name type="scientific">Fermentimonas caenicola</name>
    <dbReference type="NCBI Taxonomy" id="1562970"/>
    <lineage>
        <taxon>Bacteria</taxon>
        <taxon>Pseudomonadati</taxon>
        <taxon>Bacteroidota</taxon>
        <taxon>Bacteroidia</taxon>
        <taxon>Bacteroidales</taxon>
        <taxon>Dysgonomonadaceae</taxon>
        <taxon>Fermentimonas</taxon>
    </lineage>
</organism>
<dbReference type="InterPro" id="IPR036156">
    <property type="entry name" value="Beta-gal/glucu_dom_sf"/>
</dbReference>
<dbReference type="InterPro" id="IPR043534">
    <property type="entry name" value="EBDG/EBM"/>
</dbReference>
<dbReference type="EMBL" id="LN515532">
    <property type="protein sequence ID" value="CEA15240.1"/>
    <property type="molecule type" value="Genomic_DNA"/>
</dbReference>
<dbReference type="InterPro" id="IPR017853">
    <property type="entry name" value="GH"/>
</dbReference>
<dbReference type="Gene3D" id="3.20.20.80">
    <property type="entry name" value="Glycosidases"/>
    <property type="match status" value="1"/>
</dbReference>
<dbReference type="SUPFAM" id="SSF51445">
    <property type="entry name" value="(Trans)glycosidases"/>
    <property type="match status" value="1"/>
</dbReference>
<gene>
    <name evidence="1" type="ORF">ING2E5B_0473</name>
</gene>
<name>A0A098BX67_9BACT</name>
<accession>A0A098BX67</accession>
<dbReference type="SUPFAM" id="SSF49303">
    <property type="entry name" value="beta-Galactosidase/glucuronidase domain"/>
    <property type="match status" value="1"/>
</dbReference>
<dbReference type="AlphaFoldDB" id="A0A098BX67"/>
<dbReference type="PATRIC" id="fig|1562970.3.peg.467"/>